<reference evidence="1" key="1">
    <citation type="journal article" date="2015" name="Nature">
        <title>Complex archaea that bridge the gap between prokaryotes and eukaryotes.</title>
        <authorList>
            <person name="Spang A."/>
            <person name="Saw J.H."/>
            <person name="Jorgensen S.L."/>
            <person name="Zaremba-Niedzwiedzka K."/>
            <person name="Martijn J."/>
            <person name="Lind A.E."/>
            <person name="van Eijk R."/>
            <person name="Schleper C."/>
            <person name="Guy L."/>
            <person name="Ettema T.J."/>
        </authorList>
    </citation>
    <scope>NUCLEOTIDE SEQUENCE</scope>
</reference>
<sequence>MPNLTVTLTPTQSQRIAPAFAFLNKDGSDATAAQIQVWVRRQIVARVKQYESSKANAIADAQINQDLENEGWN</sequence>
<proteinExistence type="predicted"/>
<organism evidence="1">
    <name type="scientific">marine sediment metagenome</name>
    <dbReference type="NCBI Taxonomy" id="412755"/>
    <lineage>
        <taxon>unclassified sequences</taxon>
        <taxon>metagenomes</taxon>
        <taxon>ecological metagenomes</taxon>
    </lineage>
</organism>
<protein>
    <submittedName>
        <fullName evidence="1">Uncharacterized protein</fullName>
    </submittedName>
</protein>
<name>A0A0F9U0U4_9ZZZZ</name>
<evidence type="ECO:0000313" key="1">
    <source>
        <dbReference type="EMBL" id="KKN86835.1"/>
    </source>
</evidence>
<dbReference type="EMBL" id="LAZR01000143">
    <property type="protein sequence ID" value="KKN86835.1"/>
    <property type="molecule type" value="Genomic_DNA"/>
</dbReference>
<gene>
    <name evidence="1" type="ORF">LCGC14_0263940</name>
</gene>
<accession>A0A0F9U0U4</accession>
<dbReference type="AlphaFoldDB" id="A0A0F9U0U4"/>
<comment type="caution">
    <text evidence="1">The sequence shown here is derived from an EMBL/GenBank/DDBJ whole genome shotgun (WGS) entry which is preliminary data.</text>
</comment>